<name>A0A2A6RDS8_9CHLR</name>
<evidence type="ECO:0000313" key="3">
    <source>
        <dbReference type="Proteomes" id="UP000220527"/>
    </source>
</evidence>
<protein>
    <recommendedName>
        <fullName evidence="1">DUF4351 domain-containing protein</fullName>
    </recommendedName>
</protein>
<dbReference type="Pfam" id="PF14261">
    <property type="entry name" value="DUF4351"/>
    <property type="match status" value="1"/>
</dbReference>
<sequence length="85" mass="9461">AHLEAWLWGQREGWDVAPFEASAYVQAERNMVLRLLTYKIGSLNEMLEAKIVALNSAQLDALSKALLAFTTQAELEAWLREQGGG</sequence>
<reference evidence="3" key="1">
    <citation type="submission" date="2017-08" db="EMBL/GenBank/DDBJ databases">
        <authorList>
            <person name="Grouzdev D.S."/>
            <person name="Gaisin V.A."/>
            <person name="Rysina M.S."/>
            <person name="Gorlenko V.M."/>
        </authorList>
    </citation>
    <scope>NUCLEOTIDE SEQUENCE [LARGE SCALE GENOMIC DNA]</scope>
    <source>
        <strain evidence="3">Kir15-3F</strain>
    </source>
</reference>
<organism evidence="2 3">
    <name type="scientific">Candidatus Viridilinea mediisalina</name>
    <dbReference type="NCBI Taxonomy" id="2024553"/>
    <lineage>
        <taxon>Bacteria</taxon>
        <taxon>Bacillati</taxon>
        <taxon>Chloroflexota</taxon>
        <taxon>Chloroflexia</taxon>
        <taxon>Chloroflexales</taxon>
        <taxon>Chloroflexineae</taxon>
        <taxon>Oscillochloridaceae</taxon>
        <taxon>Candidatus Viridilinea</taxon>
    </lineage>
</organism>
<evidence type="ECO:0000259" key="1">
    <source>
        <dbReference type="Pfam" id="PF14261"/>
    </source>
</evidence>
<evidence type="ECO:0000313" key="2">
    <source>
        <dbReference type="EMBL" id="PDW00188.1"/>
    </source>
</evidence>
<gene>
    <name evidence="2" type="ORF">CJ255_20950</name>
</gene>
<comment type="caution">
    <text evidence="2">The sequence shown here is derived from an EMBL/GenBank/DDBJ whole genome shotgun (WGS) entry which is preliminary data.</text>
</comment>
<proteinExistence type="predicted"/>
<dbReference type="RefSeq" id="WP_124682045.1">
    <property type="nucleotide sequence ID" value="NZ_NQWI01000194.1"/>
</dbReference>
<dbReference type="Proteomes" id="UP000220527">
    <property type="component" value="Unassembled WGS sequence"/>
</dbReference>
<feature type="non-terminal residue" evidence="2">
    <location>
        <position position="1"/>
    </location>
</feature>
<accession>A0A2A6RDS8</accession>
<keyword evidence="3" id="KW-1185">Reference proteome</keyword>
<dbReference type="InterPro" id="IPR025587">
    <property type="entry name" value="DUF4351"/>
</dbReference>
<dbReference type="EMBL" id="NQWI01000194">
    <property type="protein sequence ID" value="PDW00188.1"/>
    <property type="molecule type" value="Genomic_DNA"/>
</dbReference>
<dbReference type="AlphaFoldDB" id="A0A2A6RDS8"/>
<feature type="domain" description="DUF4351" evidence="1">
    <location>
        <begin position="26"/>
        <end position="79"/>
    </location>
</feature>
<dbReference type="OrthoDB" id="569771at2"/>